<accession>A0A644X240</accession>
<evidence type="ECO:0000313" key="1">
    <source>
        <dbReference type="EMBL" id="MPM10225.1"/>
    </source>
</evidence>
<organism evidence="1">
    <name type="scientific">bioreactor metagenome</name>
    <dbReference type="NCBI Taxonomy" id="1076179"/>
    <lineage>
        <taxon>unclassified sequences</taxon>
        <taxon>metagenomes</taxon>
        <taxon>ecological metagenomes</taxon>
    </lineage>
</organism>
<protein>
    <submittedName>
        <fullName evidence="1">Uncharacterized protein</fullName>
    </submittedName>
</protein>
<gene>
    <name evidence="1" type="ORF">SDC9_56553</name>
</gene>
<name>A0A644X240_9ZZZZ</name>
<comment type="caution">
    <text evidence="1">The sequence shown here is derived from an EMBL/GenBank/DDBJ whole genome shotgun (WGS) entry which is preliminary data.</text>
</comment>
<dbReference type="EMBL" id="VSSQ01001666">
    <property type="protein sequence ID" value="MPM10225.1"/>
    <property type="molecule type" value="Genomic_DNA"/>
</dbReference>
<dbReference type="AlphaFoldDB" id="A0A644X240"/>
<proteinExistence type="predicted"/>
<reference evidence="1" key="1">
    <citation type="submission" date="2019-08" db="EMBL/GenBank/DDBJ databases">
        <authorList>
            <person name="Kucharzyk K."/>
            <person name="Murdoch R.W."/>
            <person name="Higgins S."/>
            <person name="Loffler F."/>
        </authorList>
    </citation>
    <scope>NUCLEOTIDE SEQUENCE</scope>
</reference>
<dbReference type="AntiFam" id="ANF00280">
    <property type="entry name" value="Spurious ORF (shadow ORF of PyrG)"/>
</dbReference>
<sequence length="212" mass="23249">MDVHHVGAANLLPHLADGLQERLGFDVAYRSADLGDYDVRFACTAQPVNIFLYFVGDMRDDLDGTAQEFSFPLPQEDRPVNLPGSDRGIDGEVFVGKPLVMAQIQVRFGSVVGDEDLSVLVGVHGARVYVQVGIKLLERYLIAPLLKKPSQGSRSNSLSQAGNHAACNKNILDRHTHSSLVMSDTLVRESRPCFPIKMYFTTCDDSSQGKAE</sequence>